<feature type="transmembrane region" description="Helical" evidence="7">
    <location>
        <begin position="91"/>
        <end position="109"/>
    </location>
</feature>
<evidence type="ECO:0000256" key="7">
    <source>
        <dbReference type="SAM" id="Phobius"/>
    </source>
</evidence>
<reference evidence="8" key="1">
    <citation type="submission" date="2021-03" db="EMBL/GenBank/DDBJ databases">
        <title>Leucobacter chromiisoli sp. nov., isolated from chromium-containing soil of chemical plant.</title>
        <authorList>
            <person name="Xu Z."/>
        </authorList>
    </citation>
    <scope>NUCLEOTIDE SEQUENCE</scope>
    <source>
        <strain evidence="8">K 70/01</strain>
    </source>
</reference>
<dbReference type="Proteomes" id="UP000668403">
    <property type="component" value="Unassembled WGS sequence"/>
</dbReference>
<evidence type="ECO:0000313" key="8">
    <source>
        <dbReference type="EMBL" id="MBO2988700.1"/>
    </source>
</evidence>
<comment type="caution">
    <text evidence="8">The sequence shown here is derived from an EMBL/GenBank/DDBJ whole genome shotgun (WGS) entry which is preliminary data.</text>
</comment>
<keyword evidence="3" id="KW-1003">Cell membrane</keyword>
<dbReference type="Pfam" id="PF03601">
    <property type="entry name" value="Cons_hypoth698"/>
    <property type="match status" value="1"/>
</dbReference>
<evidence type="ECO:0000256" key="4">
    <source>
        <dbReference type="ARBA" id="ARBA00022692"/>
    </source>
</evidence>
<keyword evidence="6 7" id="KW-0472">Membrane</keyword>
<dbReference type="PANTHER" id="PTHR30106:SF1">
    <property type="entry name" value="UPF0324 MEMBRANE PROTEIN FN0533"/>
    <property type="match status" value="1"/>
</dbReference>
<evidence type="ECO:0000256" key="6">
    <source>
        <dbReference type="ARBA" id="ARBA00023136"/>
    </source>
</evidence>
<dbReference type="AlphaFoldDB" id="A0A939QAK8"/>
<name>A0A939QAK8_9MICO</name>
<organism evidence="8 9">
    <name type="scientific">Leucobacter tardus</name>
    <dbReference type="NCBI Taxonomy" id="501483"/>
    <lineage>
        <taxon>Bacteria</taxon>
        <taxon>Bacillati</taxon>
        <taxon>Actinomycetota</taxon>
        <taxon>Actinomycetes</taxon>
        <taxon>Micrococcales</taxon>
        <taxon>Microbacteriaceae</taxon>
        <taxon>Leucobacter</taxon>
    </lineage>
</organism>
<evidence type="ECO:0000313" key="9">
    <source>
        <dbReference type="Proteomes" id="UP000668403"/>
    </source>
</evidence>
<feature type="transmembrane region" description="Helical" evidence="7">
    <location>
        <begin position="180"/>
        <end position="201"/>
    </location>
</feature>
<keyword evidence="4 7" id="KW-0812">Transmembrane</keyword>
<accession>A0A939QAK8</accession>
<comment type="subcellular location">
    <subcellularLocation>
        <location evidence="1">Cell membrane</location>
        <topology evidence="1">Multi-pass membrane protein</topology>
    </subcellularLocation>
</comment>
<feature type="transmembrane region" description="Helical" evidence="7">
    <location>
        <begin position="12"/>
        <end position="29"/>
    </location>
</feature>
<comment type="similarity">
    <text evidence="2">Belongs to the UPF0324 family.</text>
</comment>
<evidence type="ECO:0000256" key="5">
    <source>
        <dbReference type="ARBA" id="ARBA00022989"/>
    </source>
</evidence>
<dbReference type="InterPro" id="IPR018383">
    <property type="entry name" value="UPF0324_pro"/>
</dbReference>
<keyword evidence="5 7" id="KW-1133">Transmembrane helix</keyword>
<evidence type="ECO:0000256" key="1">
    <source>
        <dbReference type="ARBA" id="ARBA00004651"/>
    </source>
</evidence>
<feature type="transmembrane region" description="Helical" evidence="7">
    <location>
        <begin position="276"/>
        <end position="296"/>
    </location>
</feature>
<keyword evidence="9" id="KW-1185">Reference proteome</keyword>
<feature type="transmembrane region" description="Helical" evidence="7">
    <location>
        <begin position="148"/>
        <end position="168"/>
    </location>
</feature>
<gene>
    <name evidence="8" type="ORF">J4H85_01620</name>
</gene>
<evidence type="ECO:0000256" key="3">
    <source>
        <dbReference type="ARBA" id="ARBA00022475"/>
    </source>
</evidence>
<feature type="transmembrane region" description="Helical" evidence="7">
    <location>
        <begin position="207"/>
        <end position="230"/>
    </location>
</feature>
<proteinExistence type="inferred from homology"/>
<feature type="transmembrane region" description="Helical" evidence="7">
    <location>
        <begin position="250"/>
        <end position="270"/>
    </location>
</feature>
<dbReference type="GO" id="GO:0005886">
    <property type="term" value="C:plasma membrane"/>
    <property type="evidence" value="ECO:0007669"/>
    <property type="project" value="UniProtKB-SubCell"/>
</dbReference>
<feature type="transmembrane region" description="Helical" evidence="7">
    <location>
        <begin position="121"/>
        <end position="142"/>
    </location>
</feature>
<sequence>MRDRGAEVWPGVILSLGIAVLATFVGHAIPVAGSALPAIVIGVIIGLVRRPGARLRPGVAYSSKFLLQFAVVLLGAQLSLGSILVVGAESLPVMLASLIVCLLGAWWIGRVLGVHRRLRTLIGVGTGVCGASAIAAVSPIIGALAGEVAYAISVIFLFNVLAVALFPLIGHALALDPHAFGLLAGTAVNDTSSVVAAASVFSTAALGFAVVVKLVRTLMIIPISIGLSVLEAKRSAGAGRLTVRRVVSFVPWFLAGFIVVALLNSIGAFPQSVHDPLVAASVFLIATALAAIGLSTDIGAMRDAGWRPLLLGAVLWVLVTATSLAVMIATGWVGL</sequence>
<protein>
    <submittedName>
        <fullName evidence="8">Sulfate exporter family transporter</fullName>
    </submittedName>
</protein>
<feature type="transmembrane region" description="Helical" evidence="7">
    <location>
        <begin position="35"/>
        <end position="53"/>
    </location>
</feature>
<dbReference type="EMBL" id="JAGFBF010000001">
    <property type="protein sequence ID" value="MBO2988700.1"/>
    <property type="molecule type" value="Genomic_DNA"/>
</dbReference>
<evidence type="ECO:0000256" key="2">
    <source>
        <dbReference type="ARBA" id="ARBA00007977"/>
    </source>
</evidence>
<feature type="transmembrane region" description="Helical" evidence="7">
    <location>
        <begin position="65"/>
        <end position="85"/>
    </location>
</feature>
<feature type="transmembrane region" description="Helical" evidence="7">
    <location>
        <begin position="308"/>
        <end position="333"/>
    </location>
</feature>
<dbReference type="PANTHER" id="PTHR30106">
    <property type="entry name" value="INNER MEMBRANE PROTEIN YEIH-RELATED"/>
    <property type="match status" value="1"/>
</dbReference>